<evidence type="ECO:0000313" key="2">
    <source>
        <dbReference type="EMBL" id="EQD57775.1"/>
    </source>
</evidence>
<dbReference type="GO" id="GO:0006783">
    <property type="term" value="P:heme biosynthetic process"/>
    <property type="evidence" value="ECO:0007669"/>
    <property type="project" value="TreeGrafter"/>
</dbReference>
<evidence type="ECO:0000259" key="1">
    <source>
        <dbReference type="PROSITE" id="PS50902"/>
    </source>
</evidence>
<proteinExistence type="predicted"/>
<comment type="caution">
    <text evidence="2">The sequence shown here is derived from an EMBL/GenBank/DDBJ whole genome shotgun (WGS) entry which is preliminary data.</text>
</comment>
<dbReference type="InterPro" id="IPR026816">
    <property type="entry name" value="Flavodoxin_dom"/>
</dbReference>
<dbReference type="AlphaFoldDB" id="T1BV11"/>
<reference evidence="2" key="1">
    <citation type="submission" date="2013-08" db="EMBL/GenBank/DDBJ databases">
        <authorList>
            <person name="Mendez C."/>
            <person name="Richter M."/>
            <person name="Ferrer M."/>
            <person name="Sanchez J."/>
        </authorList>
    </citation>
    <scope>NUCLEOTIDE SEQUENCE</scope>
</reference>
<dbReference type="Pfam" id="PF12724">
    <property type="entry name" value="Flavodoxin_5"/>
    <property type="match status" value="1"/>
</dbReference>
<dbReference type="GO" id="GO:0010181">
    <property type="term" value="F:FMN binding"/>
    <property type="evidence" value="ECO:0007669"/>
    <property type="project" value="InterPro"/>
</dbReference>
<dbReference type="PANTHER" id="PTHR38030:SF2">
    <property type="entry name" value="PROTOPORPHYRINOGEN IX DEHYDROGENASE [QUINONE]"/>
    <property type="match status" value="1"/>
</dbReference>
<feature type="domain" description="Flavodoxin-like" evidence="1">
    <location>
        <begin position="4"/>
        <end position="105"/>
    </location>
</feature>
<gene>
    <name evidence="2" type="ORF">B1A_11090</name>
</gene>
<name>T1BV11_9ZZZZ</name>
<reference evidence="2" key="2">
    <citation type="journal article" date="2014" name="ISME J.">
        <title>Microbial stratification in low pH oxic and suboxic macroscopic growths along an acid mine drainage.</title>
        <authorList>
            <person name="Mendez-Garcia C."/>
            <person name="Mesa V."/>
            <person name="Sprenger R.R."/>
            <person name="Richter M."/>
            <person name="Diez M.S."/>
            <person name="Solano J."/>
            <person name="Bargiela R."/>
            <person name="Golyshina O.V."/>
            <person name="Manteca A."/>
            <person name="Ramos J.L."/>
            <person name="Gallego J.R."/>
            <person name="Llorente I."/>
            <person name="Martins Dos Santos V.A."/>
            <person name="Jensen O.N."/>
            <person name="Pelaez A.I."/>
            <person name="Sanchez J."/>
            <person name="Ferrer M."/>
        </authorList>
    </citation>
    <scope>NUCLEOTIDE SEQUENCE</scope>
</reference>
<protein>
    <submittedName>
        <fullName evidence="2">Protoporphyrinogen oxidase</fullName>
    </submittedName>
</protein>
<sequence length="105" mass="11908">MAKILIAYSTVDGQTRRICARLQQLLEARSHEVTLVQMTDDRAIDAGPFDKVIIGASVRYGKHRRHVHRFIAENSHQLDGKPNVLFTVNLVARKPEKSTPETNPY</sequence>
<dbReference type="InterPro" id="IPR052200">
    <property type="entry name" value="Protoporphyrinogen_IX_DH"/>
</dbReference>
<feature type="non-terminal residue" evidence="2">
    <location>
        <position position="105"/>
    </location>
</feature>
<dbReference type="InterPro" id="IPR029039">
    <property type="entry name" value="Flavoprotein-like_sf"/>
</dbReference>
<dbReference type="EMBL" id="AUZX01007913">
    <property type="protein sequence ID" value="EQD57775.1"/>
    <property type="molecule type" value="Genomic_DNA"/>
</dbReference>
<organism evidence="2">
    <name type="scientific">mine drainage metagenome</name>
    <dbReference type="NCBI Taxonomy" id="410659"/>
    <lineage>
        <taxon>unclassified sequences</taxon>
        <taxon>metagenomes</taxon>
        <taxon>ecological metagenomes</taxon>
    </lineage>
</organism>
<dbReference type="InterPro" id="IPR008254">
    <property type="entry name" value="Flavodoxin/NO_synth"/>
</dbReference>
<dbReference type="PANTHER" id="PTHR38030">
    <property type="entry name" value="PROTOPORPHYRINOGEN IX DEHYDROGENASE [MENAQUINONE]"/>
    <property type="match status" value="1"/>
</dbReference>
<dbReference type="GO" id="GO:0070819">
    <property type="term" value="F:menaquinone-dependent protoporphyrinogen oxidase activity"/>
    <property type="evidence" value="ECO:0007669"/>
    <property type="project" value="TreeGrafter"/>
</dbReference>
<dbReference type="Gene3D" id="3.40.50.360">
    <property type="match status" value="1"/>
</dbReference>
<dbReference type="PROSITE" id="PS50902">
    <property type="entry name" value="FLAVODOXIN_LIKE"/>
    <property type="match status" value="1"/>
</dbReference>
<dbReference type="SUPFAM" id="SSF52218">
    <property type="entry name" value="Flavoproteins"/>
    <property type="match status" value="1"/>
</dbReference>
<accession>T1BV11</accession>